<keyword evidence="2" id="KW-0479">Metal-binding</keyword>
<feature type="domain" description="4Fe-4S ferredoxin-type" evidence="5">
    <location>
        <begin position="183"/>
        <end position="212"/>
    </location>
</feature>
<dbReference type="PANTHER" id="PTHR24960">
    <property type="entry name" value="PHOTOSYSTEM I IRON-SULFUR CENTER-RELATED"/>
    <property type="match status" value="1"/>
</dbReference>
<dbReference type="Gene3D" id="3.30.70.20">
    <property type="match status" value="1"/>
</dbReference>
<evidence type="ECO:0000256" key="4">
    <source>
        <dbReference type="ARBA" id="ARBA00023014"/>
    </source>
</evidence>
<evidence type="ECO:0000313" key="7">
    <source>
        <dbReference type="Proteomes" id="UP001208689"/>
    </source>
</evidence>
<accession>A0ABY6HST9</accession>
<evidence type="ECO:0000313" key="6">
    <source>
        <dbReference type="EMBL" id="UYP45616.1"/>
    </source>
</evidence>
<dbReference type="PANTHER" id="PTHR24960:SF79">
    <property type="entry name" value="PHOTOSYSTEM I IRON-SULFUR CENTER"/>
    <property type="match status" value="1"/>
</dbReference>
<dbReference type="InterPro" id="IPR050157">
    <property type="entry name" value="PSI_iron-sulfur_center"/>
</dbReference>
<dbReference type="InterPro" id="IPR017896">
    <property type="entry name" value="4Fe4S_Fe-S-bd"/>
</dbReference>
<evidence type="ECO:0000256" key="2">
    <source>
        <dbReference type="ARBA" id="ARBA00022723"/>
    </source>
</evidence>
<name>A0ABY6HST9_9ARCH</name>
<dbReference type="Proteomes" id="UP001208689">
    <property type="component" value="Chromosome"/>
</dbReference>
<keyword evidence="4" id="KW-0411">Iron-sulfur</keyword>
<gene>
    <name evidence="6" type="ORF">NEF87_001901</name>
</gene>
<protein>
    <recommendedName>
        <fullName evidence="5">4Fe-4S ferredoxin-type domain-containing protein</fullName>
    </recommendedName>
</protein>
<reference evidence="6" key="1">
    <citation type="submission" date="2022-09" db="EMBL/GenBank/DDBJ databases">
        <title>Actin cytoskeleton and complex cell architecture in an #Asgard archaeon.</title>
        <authorList>
            <person name="Ponce Toledo R.I."/>
            <person name="Schleper C."/>
            <person name="Rodrigues Oliveira T."/>
            <person name="Wollweber F."/>
            <person name="Xu J."/>
            <person name="Rittmann S."/>
            <person name="Klingl A."/>
            <person name="Pilhofer M."/>
        </authorList>
    </citation>
    <scope>NUCLEOTIDE SEQUENCE</scope>
    <source>
        <strain evidence="6">B-35</strain>
    </source>
</reference>
<keyword evidence="7" id="KW-1185">Reference proteome</keyword>
<evidence type="ECO:0000259" key="5">
    <source>
        <dbReference type="PROSITE" id="PS51379"/>
    </source>
</evidence>
<dbReference type="EMBL" id="CP104013">
    <property type="protein sequence ID" value="UYP45616.1"/>
    <property type="molecule type" value="Genomic_DNA"/>
</dbReference>
<dbReference type="SUPFAM" id="SSF54862">
    <property type="entry name" value="4Fe-4S ferredoxins"/>
    <property type="match status" value="1"/>
</dbReference>
<dbReference type="NCBIfam" id="NF038196">
    <property type="entry name" value="ferrodoxin_EFR1"/>
    <property type="match status" value="1"/>
</dbReference>
<dbReference type="InterPro" id="IPR017900">
    <property type="entry name" value="4Fe4S_Fe_S_CS"/>
</dbReference>
<dbReference type="InterPro" id="IPR047964">
    <property type="entry name" value="EFR1-like"/>
</dbReference>
<keyword evidence="1" id="KW-0004">4Fe-4S</keyword>
<proteinExistence type="predicted"/>
<keyword evidence="3" id="KW-0408">Iron</keyword>
<dbReference type="PROSITE" id="PS00198">
    <property type="entry name" value="4FE4S_FER_1"/>
    <property type="match status" value="2"/>
</dbReference>
<sequence>MKVTLYYFSGTGNTQLICNSMKEEFKKANYSVNLIPIENAKPNLLPQADIYGIAFPIAIHTTYPFVRRFIEALPLNEAHSIFALSTMAGTRTGLFNYFLNLQKKRNFQILGLKNIRMPNNYFPKQIIVEENEKRIERGIESAEKFAQDIITREIFKYKKDFLSRLFNPVGNSKWLWTLIKKMYNFKIIEDKCQICQICIKECPTKNFELIENQVLRKNNCELCLRCLALCPNNAIQVNKKSYVIYKRNREQLMANFKEKVILTSSVIDYEHR</sequence>
<organism evidence="6 7">
    <name type="scientific">Candidatus Lokiarchaeum ossiferum</name>
    <dbReference type="NCBI Taxonomy" id="2951803"/>
    <lineage>
        <taxon>Archaea</taxon>
        <taxon>Promethearchaeati</taxon>
        <taxon>Promethearchaeota</taxon>
        <taxon>Promethearchaeia</taxon>
        <taxon>Promethearchaeales</taxon>
        <taxon>Promethearchaeaceae</taxon>
        <taxon>Candidatus Lokiarchaeum</taxon>
    </lineage>
</organism>
<evidence type="ECO:0000256" key="3">
    <source>
        <dbReference type="ARBA" id="ARBA00023004"/>
    </source>
</evidence>
<evidence type="ECO:0000256" key="1">
    <source>
        <dbReference type="ARBA" id="ARBA00022485"/>
    </source>
</evidence>
<feature type="domain" description="4Fe-4S ferredoxin-type" evidence="5">
    <location>
        <begin position="214"/>
        <end position="240"/>
    </location>
</feature>
<dbReference type="InterPro" id="IPR029039">
    <property type="entry name" value="Flavoprotein-like_sf"/>
</dbReference>
<dbReference type="PROSITE" id="PS51379">
    <property type="entry name" value="4FE4S_FER_2"/>
    <property type="match status" value="2"/>
</dbReference>
<dbReference type="SUPFAM" id="SSF52218">
    <property type="entry name" value="Flavoproteins"/>
    <property type="match status" value="1"/>
</dbReference>
<dbReference type="Gene3D" id="3.40.50.360">
    <property type="match status" value="1"/>
</dbReference>